<dbReference type="InParanoid" id="A0A804NRB2"/>
<accession>A0A804NRB2</accession>
<dbReference type="Proteomes" id="UP000007305">
    <property type="component" value="Chromosome 4"/>
</dbReference>
<evidence type="ECO:0000313" key="2">
    <source>
        <dbReference type="EnsemblPlants" id="Zm00001eb180050_P001"/>
    </source>
</evidence>
<evidence type="ECO:0000256" key="1">
    <source>
        <dbReference type="SAM" id="MobiDB-lite"/>
    </source>
</evidence>
<feature type="compositionally biased region" description="Basic and acidic residues" evidence="1">
    <location>
        <begin position="37"/>
        <end position="46"/>
    </location>
</feature>
<reference evidence="2" key="2">
    <citation type="submission" date="2019-07" db="EMBL/GenBank/DDBJ databases">
        <authorList>
            <person name="Seetharam A."/>
            <person name="Woodhouse M."/>
            <person name="Cannon E."/>
        </authorList>
    </citation>
    <scope>NUCLEOTIDE SEQUENCE [LARGE SCALE GENOMIC DNA]</scope>
    <source>
        <strain evidence="2">cv. B73</strain>
    </source>
</reference>
<organism evidence="2 3">
    <name type="scientific">Zea mays</name>
    <name type="common">Maize</name>
    <dbReference type="NCBI Taxonomy" id="4577"/>
    <lineage>
        <taxon>Eukaryota</taxon>
        <taxon>Viridiplantae</taxon>
        <taxon>Streptophyta</taxon>
        <taxon>Embryophyta</taxon>
        <taxon>Tracheophyta</taxon>
        <taxon>Spermatophyta</taxon>
        <taxon>Magnoliopsida</taxon>
        <taxon>Liliopsida</taxon>
        <taxon>Poales</taxon>
        <taxon>Poaceae</taxon>
        <taxon>PACMAD clade</taxon>
        <taxon>Panicoideae</taxon>
        <taxon>Andropogonodae</taxon>
        <taxon>Andropogoneae</taxon>
        <taxon>Tripsacinae</taxon>
        <taxon>Zea</taxon>
    </lineage>
</organism>
<dbReference type="EnsemblPlants" id="Zm00001eb180050_T001">
    <property type="protein sequence ID" value="Zm00001eb180050_P001"/>
    <property type="gene ID" value="Zm00001eb180050"/>
</dbReference>
<dbReference type="AlphaFoldDB" id="A0A804NRB2"/>
<sequence>MGGSNTSWGRGCSARDAGEERLGAPWEPPWARTSQVADEKGERERVGMGIEEERDELEMPWRGAREESPASREVRKGELSHGRCERMGGKLREIDQGDGGA</sequence>
<keyword evidence="3" id="KW-1185">Reference proteome</keyword>
<protein>
    <submittedName>
        <fullName evidence="2">Uncharacterized protein</fullName>
    </submittedName>
</protein>
<name>A0A804NRB2_MAIZE</name>
<reference evidence="3" key="1">
    <citation type="journal article" date="2009" name="Science">
        <title>The B73 maize genome: complexity, diversity, and dynamics.</title>
        <authorList>
            <person name="Schnable P.S."/>
            <person name="Ware D."/>
            <person name="Fulton R.S."/>
            <person name="Stein J.C."/>
            <person name="Wei F."/>
            <person name="Pasternak S."/>
            <person name="Liang C."/>
            <person name="Zhang J."/>
            <person name="Fulton L."/>
            <person name="Graves T.A."/>
            <person name="Minx P."/>
            <person name="Reily A.D."/>
            <person name="Courtney L."/>
            <person name="Kruchowski S.S."/>
            <person name="Tomlinson C."/>
            <person name="Strong C."/>
            <person name="Delehaunty K."/>
            <person name="Fronick C."/>
            <person name="Courtney B."/>
            <person name="Rock S.M."/>
            <person name="Belter E."/>
            <person name="Du F."/>
            <person name="Kim K."/>
            <person name="Abbott R.M."/>
            <person name="Cotton M."/>
            <person name="Levy A."/>
            <person name="Marchetto P."/>
            <person name="Ochoa K."/>
            <person name="Jackson S.M."/>
            <person name="Gillam B."/>
            <person name="Chen W."/>
            <person name="Yan L."/>
            <person name="Higginbotham J."/>
            <person name="Cardenas M."/>
            <person name="Waligorski J."/>
            <person name="Applebaum E."/>
            <person name="Phelps L."/>
            <person name="Falcone J."/>
            <person name="Kanchi K."/>
            <person name="Thane T."/>
            <person name="Scimone A."/>
            <person name="Thane N."/>
            <person name="Henke J."/>
            <person name="Wang T."/>
            <person name="Ruppert J."/>
            <person name="Shah N."/>
            <person name="Rotter K."/>
            <person name="Hodges J."/>
            <person name="Ingenthron E."/>
            <person name="Cordes M."/>
            <person name="Kohlberg S."/>
            <person name="Sgro J."/>
            <person name="Delgado B."/>
            <person name="Mead K."/>
            <person name="Chinwalla A."/>
            <person name="Leonard S."/>
            <person name="Crouse K."/>
            <person name="Collura K."/>
            <person name="Kudrna D."/>
            <person name="Currie J."/>
            <person name="He R."/>
            <person name="Angelova A."/>
            <person name="Rajasekar S."/>
            <person name="Mueller T."/>
            <person name="Lomeli R."/>
            <person name="Scara G."/>
            <person name="Ko A."/>
            <person name="Delaney K."/>
            <person name="Wissotski M."/>
            <person name="Lopez G."/>
            <person name="Campos D."/>
            <person name="Braidotti M."/>
            <person name="Ashley E."/>
            <person name="Golser W."/>
            <person name="Kim H."/>
            <person name="Lee S."/>
            <person name="Lin J."/>
            <person name="Dujmic Z."/>
            <person name="Kim W."/>
            <person name="Talag J."/>
            <person name="Zuccolo A."/>
            <person name="Fan C."/>
            <person name="Sebastian A."/>
            <person name="Kramer M."/>
            <person name="Spiegel L."/>
            <person name="Nascimento L."/>
            <person name="Zutavern T."/>
            <person name="Miller B."/>
            <person name="Ambroise C."/>
            <person name="Muller S."/>
            <person name="Spooner W."/>
            <person name="Narechania A."/>
            <person name="Ren L."/>
            <person name="Wei S."/>
            <person name="Kumari S."/>
            <person name="Faga B."/>
            <person name="Levy M.J."/>
            <person name="McMahan L."/>
            <person name="Van Buren P."/>
            <person name="Vaughn M.W."/>
            <person name="Ying K."/>
            <person name="Yeh C.-T."/>
            <person name="Emrich S.J."/>
            <person name="Jia Y."/>
            <person name="Kalyanaraman A."/>
            <person name="Hsia A.-P."/>
            <person name="Barbazuk W.B."/>
            <person name="Baucom R.S."/>
            <person name="Brutnell T.P."/>
            <person name="Carpita N.C."/>
            <person name="Chaparro C."/>
            <person name="Chia J.-M."/>
            <person name="Deragon J.-M."/>
            <person name="Estill J.C."/>
            <person name="Fu Y."/>
            <person name="Jeddeloh J.A."/>
            <person name="Han Y."/>
            <person name="Lee H."/>
            <person name="Li P."/>
            <person name="Lisch D.R."/>
            <person name="Liu S."/>
            <person name="Liu Z."/>
            <person name="Nagel D.H."/>
            <person name="McCann M.C."/>
            <person name="SanMiguel P."/>
            <person name="Myers A.M."/>
            <person name="Nettleton D."/>
            <person name="Nguyen J."/>
            <person name="Penning B.W."/>
            <person name="Ponnala L."/>
            <person name="Schneider K.L."/>
            <person name="Schwartz D.C."/>
            <person name="Sharma A."/>
            <person name="Soderlund C."/>
            <person name="Springer N.M."/>
            <person name="Sun Q."/>
            <person name="Wang H."/>
            <person name="Waterman M."/>
            <person name="Westerman R."/>
            <person name="Wolfgruber T.K."/>
            <person name="Yang L."/>
            <person name="Yu Y."/>
            <person name="Zhang L."/>
            <person name="Zhou S."/>
            <person name="Zhu Q."/>
            <person name="Bennetzen J.L."/>
            <person name="Dawe R.K."/>
            <person name="Jiang J."/>
            <person name="Jiang N."/>
            <person name="Presting G.G."/>
            <person name="Wessler S.R."/>
            <person name="Aluru S."/>
            <person name="Martienssen R.A."/>
            <person name="Clifton S.W."/>
            <person name="McCombie W.R."/>
            <person name="Wing R.A."/>
            <person name="Wilson R.K."/>
        </authorList>
    </citation>
    <scope>NUCLEOTIDE SEQUENCE [LARGE SCALE GENOMIC DNA]</scope>
    <source>
        <strain evidence="3">cv. B73</strain>
    </source>
</reference>
<dbReference type="Gramene" id="Zm00001eb180050_T001">
    <property type="protein sequence ID" value="Zm00001eb180050_P001"/>
    <property type="gene ID" value="Zm00001eb180050"/>
</dbReference>
<feature type="compositionally biased region" description="Basic and acidic residues" evidence="1">
    <location>
        <begin position="57"/>
        <end position="95"/>
    </location>
</feature>
<reference evidence="2" key="3">
    <citation type="submission" date="2021-05" db="UniProtKB">
        <authorList>
            <consortium name="EnsemblPlants"/>
        </authorList>
    </citation>
    <scope>IDENTIFICATION</scope>
    <source>
        <strain evidence="2">cv. B73</strain>
    </source>
</reference>
<proteinExistence type="predicted"/>
<evidence type="ECO:0000313" key="3">
    <source>
        <dbReference type="Proteomes" id="UP000007305"/>
    </source>
</evidence>
<feature type="region of interest" description="Disordered" evidence="1">
    <location>
        <begin position="1"/>
        <end position="101"/>
    </location>
</feature>